<dbReference type="OrthoDB" id="2067779at2"/>
<name>A0A4V6NYT8_9FIRM</name>
<accession>A0A4V6NYT8</accession>
<reference evidence="1 2" key="1">
    <citation type="submission" date="2019-03" db="EMBL/GenBank/DDBJ databases">
        <title>Genomic Encyclopedia of Type Strains, Phase IV (KMG-IV): sequencing the most valuable type-strain genomes for metagenomic binning, comparative biology and taxonomic classification.</title>
        <authorList>
            <person name="Goeker M."/>
        </authorList>
    </citation>
    <scope>NUCLEOTIDE SEQUENCE [LARGE SCALE GENOMIC DNA]</scope>
    <source>
        <strain evidence="1 2">DSM 29489</strain>
    </source>
</reference>
<evidence type="ECO:0000313" key="2">
    <source>
        <dbReference type="Proteomes" id="UP000295726"/>
    </source>
</evidence>
<evidence type="ECO:0000313" key="1">
    <source>
        <dbReference type="EMBL" id="TCS76634.1"/>
    </source>
</evidence>
<dbReference type="AlphaFoldDB" id="A0A4V6NYT8"/>
<protein>
    <submittedName>
        <fullName evidence="1">Uncharacterized protein</fullName>
    </submittedName>
</protein>
<sequence>MKKIRIYKLFKRYPILIGIVLIGILIGGLLAQRYWAQKQDTQSIITSDDLSRKGTIEQFQNPEELLEYTIAALKNQDLDLVLRACSIDENLLGNPFYAIVDKEQKFGYDMSLPPSADYEEYRPLSSAMLAKYYTEQYDNIQKQFKNKRDVKLIKTGVLYPDLQLSSETLCETAELCSYWGADAAIQMAALLQTSQEDYMISFTVTKYYGYWKIFDFRAEMAEMDNGKFIKPISLEEYNTAVDTTDVLSFMKKLNIEMDGSENVENETQTVKDIKHPEKEILPPNYFIVGESYGKSQKDTIEKFILALQKKNPVEAMSYCKIGDSDKQPKTVTSERIDTQADYAKQISHLYYGLLGEPYFSGERTLKRLDETAESILHRLNPQLIPYMDINTLLKVEDDKASGEEQYIAFYAFNGNCYMSGYTLMKSGENWQITSLSSVENDLDAGEVKEISWDEYQSWIGEK</sequence>
<dbReference type="RefSeq" id="WP_132382817.1">
    <property type="nucleotide sequence ID" value="NZ_SLZZ01000023.1"/>
</dbReference>
<dbReference type="EMBL" id="SLZZ01000023">
    <property type="protein sequence ID" value="TCS76634.1"/>
    <property type="molecule type" value="Genomic_DNA"/>
</dbReference>
<dbReference type="Proteomes" id="UP000295726">
    <property type="component" value="Unassembled WGS sequence"/>
</dbReference>
<gene>
    <name evidence="1" type="ORF">EDD59_12316</name>
</gene>
<keyword evidence="2" id="KW-1185">Reference proteome</keyword>
<comment type="caution">
    <text evidence="1">The sequence shown here is derived from an EMBL/GenBank/DDBJ whole genome shotgun (WGS) entry which is preliminary data.</text>
</comment>
<proteinExistence type="predicted"/>
<organism evidence="1 2">
    <name type="scientific">Muricomes intestini</name>
    <dbReference type="NCBI Taxonomy" id="1796634"/>
    <lineage>
        <taxon>Bacteria</taxon>
        <taxon>Bacillati</taxon>
        <taxon>Bacillota</taxon>
        <taxon>Clostridia</taxon>
        <taxon>Lachnospirales</taxon>
        <taxon>Lachnospiraceae</taxon>
        <taxon>Muricomes</taxon>
    </lineage>
</organism>